<comment type="caution">
    <text evidence="1">The sequence shown here is derived from an EMBL/GenBank/DDBJ whole genome shotgun (WGS) entry which is preliminary data.</text>
</comment>
<proteinExistence type="predicted"/>
<dbReference type="OrthoDB" id="1145224at2"/>
<protein>
    <submittedName>
        <fullName evidence="1">Uncharacterized protein</fullName>
    </submittedName>
</protein>
<dbReference type="Pfam" id="PF20391">
    <property type="entry name" value="DUF6686"/>
    <property type="match status" value="1"/>
</dbReference>
<keyword evidence="2" id="KW-1185">Reference proteome</keyword>
<dbReference type="RefSeq" id="WP_055391993.1">
    <property type="nucleotide sequence ID" value="NZ_LCTZ01000002.1"/>
</dbReference>
<name>A0A0Q0WT63_9FLAO</name>
<evidence type="ECO:0000313" key="1">
    <source>
        <dbReference type="EMBL" id="KQC28479.1"/>
    </source>
</evidence>
<dbReference type="InterPro" id="IPR046508">
    <property type="entry name" value="DUF6686"/>
</dbReference>
<organism evidence="1 2">
    <name type="scientific">Flagellimonas eckloniae</name>
    <dbReference type="NCBI Taxonomy" id="346185"/>
    <lineage>
        <taxon>Bacteria</taxon>
        <taxon>Pseudomonadati</taxon>
        <taxon>Bacteroidota</taxon>
        <taxon>Flavobacteriia</taxon>
        <taxon>Flavobacteriales</taxon>
        <taxon>Flavobacteriaceae</taxon>
        <taxon>Flagellimonas</taxon>
    </lineage>
</organism>
<evidence type="ECO:0000313" key="2">
    <source>
        <dbReference type="Proteomes" id="UP000050827"/>
    </source>
</evidence>
<sequence>MCHSLEVLNQTKNGLFTFCNHSKLFQLVFNNLCFEFYEWELENFKKYLSTLDITYWEKNILPTINQRKIPISVGNKYFVILVNKNEIAEIKTLLATGITKVRLLKHKDINYQFIEN</sequence>
<dbReference type="AlphaFoldDB" id="A0A0Q0WT63"/>
<reference evidence="1 2" key="1">
    <citation type="submission" date="2015-04" db="EMBL/GenBank/DDBJ databases">
        <title>Complete genome of flavobacterium.</title>
        <authorList>
            <person name="Kwon Y.M."/>
            <person name="Kim S.-J."/>
        </authorList>
    </citation>
    <scope>NUCLEOTIDE SEQUENCE [LARGE SCALE GENOMIC DNA]</scope>
    <source>
        <strain evidence="1 2">DK169</strain>
    </source>
</reference>
<dbReference type="Proteomes" id="UP000050827">
    <property type="component" value="Unassembled WGS sequence"/>
</dbReference>
<accession>A0A0Q0WT63</accession>
<gene>
    <name evidence="1" type="ORF">AAY42_00135</name>
</gene>
<dbReference type="EMBL" id="LCTZ01000002">
    <property type="protein sequence ID" value="KQC28479.1"/>
    <property type="molecule type" value="Genomic_DNA"/>
</dbReference>